<evidence type="ECO:0000313" key="1">
    <source>
        <dbReference type="EMBL" id="BAX57672.1"/>
    </source>
</evidence>
<sequence>MVLELLPEGEKLALNRDVVHRGASNKGVTQHATVIFHLQQVLSHFARQKKYDKFYIGVTNDVDTRLASHRRNKPEYRWMVPIYEEDSVNVSNAFDLMEQEAIDYFRSGFYDHNSGEHLVCGNGPRGASPKMCLYILIREIPPSKRKT</sequence>
<protein>
    <recommendedName>
        <fullName evidence="3">GIY-YIG domain-containing protein</fullName>
    </recommendedName>
</protein>
<dbReference type="InterPro" id="IPR035901">
    <property type="entry name" value="GIY-YIG_endonuc_sf"/>
</dbReference>
<dbReference type="Proteomes" id="UP000218432">
    <property type="component" value="Chromosome 1"/>
</dbReference>
<dbReference type="SUPFAM" id="SSF82771">
    <property type="entry name" value="GIY-YIG endonuclease"/>
    <property type="match status" value="1"/>
</dbReference>
<gene>
    <name evidence="1" type="ORF">BSFP_004650</name>
</gene>
<dbReference type="RefSeq" id="WP_096473017.1">
    <property type="nucleotide sequence ID" value="NZ_AP018111.1"/>
</dbReference>
<dbReference type="AlphaFoldDB" id="A0A1Y1BCY6"/>
<name>A0A1Y1BCY6_9BURK</name>
<organism evidence="1 2">
    <name type="scientific">Burkholderia stabilis</name>
    <dbReference type="NCBI Taxonomy" id="95485"/>
    <lineage>
        <taxon>Bacteria</taxon>
        <taxon>Pseudomonadati</taxon>
        <taxon>Pseudomonadota</taxon>
        <taxon>Betaproteobacteria</taxon>
        <taxon>Burkholderiales</taxon>
        <taxon>Burkholderiaceae</taxon>
        <taxon>Burkholderia</taxon>
        <taxon>Burkholderia cepacia complex</taxon>
    </lineage>
</organism>
<evidence type="ECO:0000313" key="2">
    <source>
        <dbReference type="Proteomes" id="UP000218432"/>
    </source>
</evidence>
<proteinExistence type="predicted"/>
<evidence type="ECO:0008006" key="3">
    <source>
        <dbReference type="Google" id="ProtNLM"/>
    </source>
</evidence>
<reference evidence="1 2" key="1">
    <citation type="journal article" date="2017" name="Genome Announc.">
        <title>Complete Genome Sequence of Burkholderia stabilis FERMP-21014.</title>
        <authorList>
            <person name="Konishi K."/>
            <person name="Kumagai T."/>
            <person name="Sakasegawa S."/>
            <person name="Tamura T."/>
        </authorList>
    </citation>
    <scope>NUCLEOTIDE SEQUENCE [LARGE SCALE GENOMIC DNA]</scope>
    <source>
        <strain evidence="1 2">FERMP-21014</strain>
    </source>
</reference>
<accession>A0A1Y1BCY6</accession>
<dbReference type="EMBL" id="AP018111">
    <property type="protein sequence ID" value="BAX57672.1"/>
    <property type="molecule type" value="Genomic_DNA"/>
</dbReference>